<dbReference type="STRING" id="1802319.A2928_03065"/>
<keyword evidence="1" id="KW-0472">Membrane</keyword>
<sequence>MKYFYGLSARKNGLQSHGPQKALKMNIEEIERLLRVVSDPLRHQWEIRKLNSRSLLDVKKSREDAIKLGKKSQRKSELWIGISVIPGVIFSLSCIAYSNGSGPMPGILLAWLTGITVLLGTGALWNSRRWRIVRESTGQTVSACDSIFENFKRSVDSLNPLGTGKTYWDLITSEYVSDKATGLAERVLDAEERFDNCRHKRNVSRYDVVYSGQWVDSCQGCFKRLWCAATNDFGIELDKADIYRKAAASLEKGKAPVEPR</sequence>
<reference evidence="2 3" key="1">
    <citation type="journal article" date="2016" name="Nat. Commun.">
        <title>Thousands of microbial genomes shed light on interconnected biogeochemical processes in an aquifer system.</title>
        <authorList>
            <person name="Anantharaman K."/>
            <person name="Brown C.T."/>
            <person name="Hug L.A."/>
            <person name="Sharon I."/>
            <person name="Castelle C.J."/>
            <person name="Probst A.J."/>
            <person name="Thomas B.C."/>
            <person name="Singh A."/>
            <person name="Wilkins M.J."/>
            <person name="Karaoz U."/>
            <person name="Brodie E.L."/>
            <person name="Williams K.H."/>
            <person name="Hubbard S.S."/>
            <person name="Banfield J.F."/>
        </authorList>
    </citation>
    <scope>NUCLEOTIDE SEQUENCE [LARGE SCALE GENOMIC DNA]</scope>
</reference>
<evidence type="ECO:0000256" key="1">
    <source>
        <dbReference type="SAM" id="Phobius"/>
    </source>
</evidence>
<keyword evidence="1" id="KW-0812">Transmembrane</keyword>
<keyword evidence="1" id="KW-1133">Transmembrane helix</keyword>
<dbReference type="AlphaFoldDB" id="A0A1G2NAK2"/>
<organism evidence="2 3">
    <name type="scientific">Candidatus Taylorbacteria bacterium RIFCSPLOWO2_01_FULL_45_15b</name>
    <dbReference type="NCBI Taxonomy" id="1802319"/>
    <lineage>
        <taxon>Bacteria</taxon>
        <taxon>Candidatus Tayloriibacteriota</taxon>
    </lineage>
</organism>
<evidence type="ECO:0008006" key="4">
    <source>
        <dbReference type="Google" id="ProtNLM"/>
    </source>
</evidence>
<evidence type="ECO:0000313" key="3">
    <source>
        <dbReference type="Proteomes" id="UP000176221"/>
    </source>
</evidence>
<name>A0A1G2NAK2_9BACT</name>
<accession>A0A1G2NAK2</accession>
<feature type="transmembrane region" description="Helical" evidence="1">
    <location>
        <begin position="104"/>
        <end position="125"/>
    </location>
</feature>
<gene>
    <name evidence="2" type="ORF">A2928_03065</name>
</gene>
<dbReference type="EMBL" id="MHRX01000035">
    <property type="protein sequence ID" value="OHA33168.1"/>
    <property type="molecule type" value="Genomic_DNA"/>
</dbReference>
<protein>
    <recommendedName>
        <fullName evidence="4">SMODS and SLOG-associating 2TM effector domain-containing protein</fullName>
    </recommendedName>
</protein>
<dbReference type="Proteomes" id="UP000176221">
    <property type="component" value="Unassembled WGS sequence"/>
</dbReference>
<proteinExistence type="predicted"/>
<feature type="transmembrane region" description="Helical" evidence="1">
    <location>
        <begin position="78"/>
        <end position="98"/>
    </location>
</feature>
<comment type="caution">
    <text evidence="2">The sequence shown here is derived from an EMBL/GenBank/DDBJ whole genome shotgun (WGS) entry which is preliminary data.</text>
</comment>
<evidence type="ECO:0000313" key="2">
    <source>
        <dbReference type="EMBL" id="OHA33168.1"/>
    </source>
</evidence>